<comment type="catalytic activity">
    <reaction evidence="11">
        <text>L-cystine(out) + L-arginine(in) = L-cystine(in) + L-arginine(out)</text>
        <dbReference type="Rhea" id="RHEA:71075"/>
        <dbReference type="ChEBI" id="CHEBI:32682"/>
        <dbReference type="ChEBI" id="CHEBI:35491"/>
    </reaction>
    <physiologicalReaction direction="left-to-right" evidence="11">
        <dbReference type="Rhea" id="RHEA:71076"/>
    </physiologicalReaction>
</comment>
<comment type="catalytic activity">
    <reaction evidence="12">
        <text>L-histidine(out) + L-arginine(in) = L-histidine(in) + L-arginine(out)</text>
        <dbReference type="Rhea" id="RHEA:71063"/>
        <dbReference type="ChEBI" id="CHEBI:32682"/>
        <dbReference type="ChEBI" id="CHEBI:57595"/>
    </reaction>
    <physiologicalReaction direction="left-to-right" evidence="12">
        <dbReference type="Rhea" id="RHEA:71064"/>
    </physiologicalReaction>
</comment>
<evidence type="ECO:0000256" key="16">
    <source>
        <dbReference type="ARBA" id="ARBA00079910"/>
    </source>
</evidence>
<dbReference type="GO" id="GO:0015179">
    <property type="term" value="F:L-amino acid transmembrane transporter activity"/>
    <property type="evidence" value="ECO:0007669"/>
    <property type="project" value="TreeGrafter"/>
</dbReference>
<evidence type="ECO:0000256" key="1">
    <source>
        <dbReference type="ARBA" id="ARBA00004424"/>
    </source>
</evidence>
<organism evidence="20 22">
    <name type="scientific">Pogonophryne albipinna</name>
    <dbReference type="NCBI Taxonomy" id="1090488"/>
    <lineage>
        <taxon>Eukaryota</taxon>
        <taxon>Metazoa</taxon>
        <taxon>Chordata</taxon>
        <taxon>Craniata</taxon>
        <taxon>Vertebrata</taxon>
        <taxon>Euteleostomi</taxon>
        <taxon>Actinopterygii</taxon>
        <taxon>Neopterygii</taxon>
        <taxon>Teleostei</taxon>
        <taxon>Neoteleostei</taxon>
        <taxon>Acanthomorphata</taxon>
        <taxon>Eupercaria</taxon>
        <taxon>Perciformes</taxon>
        <taxon>Notothenioidei</taxon>
        <taxon>Pogonophryne</taxon>
    </lineage>
</organism>
<dbReference type="InterPro" id="IPR050598">
    <property type="entry name" value="AminoAcid_Transporter"/>
</dbReference>
<dbReference type="Proteomes" id="UP001219934">
    <property type="component" value="Unassembled WGS sequence"/>
</dbReference>
<comment type="subcellular location">
    <subcellularLocation>
        <location evidence="1">Apical cell membrane</location>
        <topology evidence="1">Multi-pass membrane protein</topology>
    </subcellularLocation>
</comment>
<dbReference type="GO" id="GO:0016324">
    <property type="term" value="C:apical plasma membrane"/>
    <property type="evidence" value="ECO:0007669"/>
    <property type="project" value="UniProtKB-SubCell"/>
</dbReference>
<evidence type="ECO:0000256" key="15">
    <source>
        <dbReference type="ARBA" id="ARBA00074336"/>
    </source>
</evidence>
<dbReference type="EMBL" id="JAPTMU010000008">
    <property type="protein sequence ID" value="KAJ4938809.1"/>
    <property type="molecule type" value="Genomic_DNA"/>
</dbReference>
<comment type="similarity">
    <text evidence="2">Belongs to the amino acid-polyamine-organocation (APC) superfamily.</text>
</comment>
<dbReference type="PANTHER" id="PTHR11785">
    <property type="entry name" value="AMINO ACID TRANSPORTER"/>
    <property type="match status" value="1"/>
</dbReference>
<evidence type="ECO:0000256" key="13">
    <source>
        <dbReference type="ARBA" id="ARBA00052179"/>
    </source>
</evidence>
<accession>A0AAD6B7P0</accession>
<feature type="transmembrane region" description="Helical" evidence="19">
    <location>
        <begin position="83"/>
        <end position="100"/>
    </location>
</feature>
<dbReference type="EMBL" id="JAPTMU010000008">
    <property type="protein sequence ID" value="KAJ4939599.1"/>
    <property type="molecule type" value="Genomic_DNA"/>
</dbReference>
<evidence type="ECO:0000256" key="3">
    <source>
        <dbReference type="ARBA" id="ARBA00022448"/>
    </source>
</evidence>
<dbReference type="FunFam" id="1.20.1740.10:FF:000015">
    <property type="entry name" value="B(0,+)-type amino acid transporter 1"/>
    <property type="match status" value="1"/>
</dbReference>
<protein>
    <recommendedName>
        <fullName evidence="15">b(0,+)-type amino acid transporter 1</fullName>
    </recommendedName>
    <alternativeName>
        <fullName evidence="16">Glycoprotein-associated amino acid transporter b0,+AT1</fullName>
    </alternativeName>
    <alternativeName>
        <fullName evidence="17">Solute carrier family 7 member 9</fullName>
    </alternativeName>
</protein>
<sequence length="762" mass="81899">MDDKTEKLNLKREVGLVGAVSLIGGTMIGSGIFMSPQTVLSTIGSPGAKNLGGEYIYILKTSGPVVAFMLIFSSVLFVRPAGVAGISLSFAQYVVAPFYTDCPPPLLLVKGIAAVSILVLATVNCLNVRFAMKIQVFFMVAKLLALVVIIIGRLVMLIRGHTENFENSFENTNVGLNPIGIAFYQGLWSYDGWNNLNNVTEELKRPEYVLAAIGSPGANFVIWTCCGLISMLGGLCYAELGTVIPDFIMAMRPASATGIGVLLNMLLPASTAATPPPICFPNHRSDMTMTDKGPKALNMRREIGLIGGVALVSGTMIGSGIFMSPQFVMGYVGSPGASLVIWAFSGVVAMFAALSYAELGTIIQESGGEFIYILRIYGSCPAFFAAITFVVVVKPFGIAAMAISIAEYAVAPFYNGCQPPDLVVKCVAAVAILVLAIVNILNSRIAVRIQVVFLVAKVLVLIFIVIGGILKLVQSSSVIVENLKVENAFKGTQYSLSTLGMSVYQGLWSYAGWYNLNYVTEELKRPEVNLPRAVVIAISLVTGLYLLVNVSYLTVMTPTELMSSSAVAVTWGNKVLGSWGWTMSVAAALSAFGALNGSFFSGGRVCFVAAREGHLPDILAMAHVRRLTPSPALIFTTVVSLLVLIPGDFQSIVNFSSFTAWFFYGITLSGLVYLKIKKPELPRPYKVPIILPILVIIVAIFLVLAPILDNPQIEYLYVSLFILSGAIVYVPFIHFKLCPGLLTKLTVFLQLLLEVAPTEKNL</sequence>
<comment type="catalytic activity">
    <reaction evidence="10">
        <text>L-lysine(out) + L-arginine(in) = L-lysine(in) + L-arginine(out)</text>
        <dbReference type="Rhea" id="RHEA:70827"/>
        <dbReference type="ChEBI" id="CHEBI:32551"/>
        <dbReference type="ChEBI" id="CHEBI:32682"/>
    </reaction>
    <physiologicalReaction direction="left-to-right" evidence="10">
        <dbReference type="Rhea" id="RHEA:70828"/>
    </physiologicalReaction>
</comment>
<evidence type="ECO:0000256" key="6">
    <source>
        <dbReference type="ARBA" id="ARBA00022692"/>
    </source>
</evidence>
<comment type="catalytic activity">
    <reaction evidence="18">
        <text>L-phenylalanine(out) + L-arginine(in) = L-phenylalanine(in) + L-arginine(out)</text>
        <dbReference type="Rhea" id="RHEA:71067"/>
        <dbReference type="ChEBI" id="CHEBI:32682"/>
        <dbReference type="ChEBI" id="CHEBI:58095"/>
    </reaction>
    <physiologicalReaction direction="left-to-right" evidence="18">
        <dbReference type="Rhea" id="RHEA:71068"/>
    </physiologicalReaction>
</comment>
<dbReference type="Gene3D" id="1.20.1740.10">
    <property type="entry name" value="Amino acid/polyamine transporter I"/>
    <property type="match status" value="2"/>
</dbReference>
<feature type="transmembrane region" description="Helical" evidence="19">
    <location>
        <begin position="714"/>
        <end position="735"/>
    </location>
</feature>
<feature type="transmembrane region" description="Helical" evidence="19">
    <location>
        <begin position="688"/>
        <end position="708"/>
    </location>
</feature>
<comment type="catalytic activity">
    <reaction evidence="14">
        <text>L-leucine(out) + L-arginine(in) = L-leucine(in) + L-arginine(out)</text>
        <dbReference type="Rhea" id="RHEA:71059"/>
        <dbReference type="ChEBI" id="CHEBI:32682"/>
        <dbReference type="ChEBI" id="CHEBI:57427"/>
    </reaction>
    <physiologicalReaction direction="left-to-right" evidence="14">
        <dbReference type="Rhea" id="RHEA:71060"/>
    </physiologicalReaction>
</comment>
<keyword evidence="4" id="KW-1003">Cell membrane</keyword>
<evidence type="ECO:0000256" key="10">
    <source>
        <dbReference type="ARBA" id="ARBA00051323"/>
    </source>
</evidence>
<evidence type="ECO:0000256" key="8">
    <source>
        <dbReference type="ARBA" id="ARBA00023136"/>
    </source>
</evidence>
<feature type="transmembrane region" description="Helical" evidence="19">
    <location>
        <begin position="632"/>
        <end position="652"/>
    </location>
</feature>
<comment type="caution">
    <text evidence="20">The sequence shown here is derived from an EMBL/GenBank/DDBJ whole genome shotgun (WGS) entry which is preliminary data.</text>
</comment>
<dbReference type="InterPro" id="IPR002293">
    <property type="entry name" value="AA/rel_permease1"/>
</dbReference>
<feature type="transmembrane region" description="Helical" evidence="19">
    <location>
        <begin position="55"/>
        <end position="78"/>
    </location>
</feature>
<proteinExistence type="inferred from homology"/>
<evidence type="ECO:0000313" key="20">
    <source>
        <dbReference type="EMBL" id="KAJ4938809.1"/>
    </source>
</evidence>
<evidence type="ECO:0000256" key="12">
    <source>
        <dbReference type="ARBA" id="ARBA00051835"/>
    </source>
</evidence>
<dbReference type="AlphaFoldDB" id="A0AAD6B7P0"/>
<keyword evidence="3" id="KW-0813">Transport</keyword>
<comment type="catalytic activity">
    <reaction evidence="13">
        <text>L-cysteine(out) + L-arginine(in) = L-cysteine(in) + L-arginine(out)</text>
        <dbReference type="Rhea" id="RHEA:71071"/>
        <dbReference type="ChEBI" id="CHEBI:32682"/>
        <dbReference type="ChEBI" id="CHEBI:35235"/>
    </reaction>
    <physiologicalReaction direction="left-to-right" evidence="13">
        <dbReference type="Rhea" id="RHEA:71072"/>
    </physiologicalReaction>
</comment>
<keyword evidence="8 19" id="KW-0472">Membrane</keyword>
<evidence type="ECO:0000313" key="22">
    <source>
        <dbReference type="Proteomes" id="UP001219934"/>
    </source>
</evidence>
<evidence type="ECO:0000256" key="9">
    <source>
        <dbReference type="ARBA" id="ARBA00023157"/>
    </source>
</evidence>
<evidence type="ECO:0000256" key="18">
    <source>
        <dbReference type="ARBA" id="ARBA00093193"/>
    </source>
</evidence>
<feature type="transmembrane region" description="Helical" evidence="19">
    <location>
        <begin position="422"/>
        <end position="441"/>
    </location>
</feature>
<feature type="transmembrane region" description="Helical" evidence="19">
    <location>
        <begin position="14"/>
        <end position="35"/>
    </location>
</feature>
<name>A0AAD6B7P0_9TELE</name>
<feature type="transmembrane region" description="Helical" evidence="19">
    <location>
        <begin position="658"/>
        <end position="676"/>
    </location>
</feature>
<evidence type="ECO:0000256" key="17">
    <source>
        <dbReference type="ARBA" id="ARBA00083296"/>
    </source>
</evidence>
<keyword evidence="5" id="KW-0597">Phosphoprotein</keyword>
<feature type="transmembrane region" description="Helical" evidence="19">
    <location>
        <begin position="303"/>
        <end position="324"/>
    </location>
</feature>
<feature type="transmembrane region" description="Helical" evidence="19">
    <location>
        <begin position="533"/>
        <end position="555"/>
    </location>
</feature>
<evidence type="ECO:0000256" key="11">
    <source>
        <dbReference type="ARBA" id="ARBA00051814"/>
    </source>
</evidence>
<gene>
    <name evidence="20" type="ORF">JOQ06_028275</name>
    <name evidence="21" type="ORF">JOQ06_029043</name>
</gene>
<dbReference type="PANTHER" id="PTHR11785:SF340">
    <property type="entry name" value="AROMATIC-PREFERRING AMINO ACID TRANSPORTER"/>
    <property type="match status" value="1"/>
</dbReference>
<feature type="transmembrane region" description="Helical" evidence="19">
    <location>
        <begin position="136"/>
        <end position="158"/>
    </location>
</feature>
<keyword evidence="6 19" id="KW-0812">Transmembrane</keyword>
<keyword evidence="22" id="KW-1185">Reference proteome</keyword>
<evidence type="ECO:0000256" key="2">
    <source>
        <dbReference type="ARBA" id="ARBA00009523"/>
    </source>
</evidence>
<feature type="transmembrane region" description="Helical" evidence="19">
    <location>
        <begin position="220"/>
        <end position="244"/>
    </location>
</feature>
<evidence type="ECO:0000256" key="14">
    <source>
        <dbReference type="ARBA" id="ARBA00052732"/>
    </source>
</evidence>
<evidence type="ECO:0000256" key="7">
    <source>
        <dbReference type="ARBA" id="ARBA00022989"/>
    </source>
</evidence>
<evidence type="ECO:0000256" key="5">
    <source>
        <dbReference type="ARBA" id="ARBA00022553"/>
    </source>
</evidence>
<reference evidence="20" key="1">
    <citation type="submission" date="2022-11" db="EMBL/GenBank/DDBJ databases">
        <title>Chromosome-level genome of Pogonophryne albipinna.</title>
        <authorList>
            <person name="Jo E."/>
        </authorList>
    </citation>
    <scope>NUCLEOTIDE SEQUENCE</scope>
    <source>
        <strain evidence="20">SGF0006</strain>
        <tissue evidence="20">Muscle</tissue>
    </source>
</reference>
<dbReference type="Pfam" id="PF13520">
    <property type="entry name" value="AA_permease_2"/>
    <property type="match status" value="2"/>
</dbReference>
<feature type="transmembrane region" description="Helical" evidence="19">
    <location>
        <begin position="106"/>
        <end position="124"/>
    </location>
</feature>
<feature type="transmembrane region" description="Helical" evidence="19">
    <location>
        <begin position="336"/>
        <end position="357"/>
    </location>
</feature>
<keyword evidence="9" id="KW-1015">Disulfide bond</keyword>
<keyword evidence="7 19" id="KW-1133">Transmembrane helix</keyword>
<evidence type="ECO:0000256" key="4">
    <source>
        <dbReference type="ARBA" id="ARBA00022475"/>
    </source>
</evidence>
<feature type="transmembrane region" description="Helical" evidence="19">
    <location>
        <begin position="447"/>
        <end position="473"/>
    </location>
</feature>
<evidence type="ECO:0000313" key="21">
    <source>
        <dbReference type="EMBL" id="KAJ4939599.1"/>
    </source>
</evidence>
<evidence type="ECO:0000256" key="19">
    <source>
        <dbReference type="SAM" id="Phobius"/>
    </source>
</evidence>